<evidence type="ECO:0000259" key="2">
    <source>
        <dbReference type="Pfam" id="PF13231"/>
    </source>
</evidence>
<feature type="transmembrane region" description="Helical" evidence="1">
    <location>
        <begin position="186"/>
        <end position="202"/>
    </location>
</feature>
<feature type="transmembrane region" description="Helical" evidence="1">
    <location>
        <begin position="263"/>
        <end position="289"/>
    </location>
</feature>
<reference evidence="3 4" key="1">
    <citation type="submission" date="2011-10" db="EMBL/GenBank/DDBJ databases">
        <title>The Improved High-Quality Draft genome of Methanoplanus limicola DSM 2279.</title>
        <authorList>
            <consortium name="US DOE Joint Genome Institute (JGI-PGF)"/>
            <person name="Lucas S."/>
            <person name="Copeland A."/>
            <person name="Lapidus A."/>
            <person name="Glavina del Rio T."/>
            <person name="Dalin E."/>
            <person name="Tice H."/>
            <person name="Bruce D."/>
            <person name="Goodwin L."/>
            <person name="Pitluck S."/>
            <person name="Peters L."/>
            <person name="Mikhailova N."/>
            <person name="Lu M."/>
            <person name="Kyrpides N."/>
            <person name="Mavromatis K."/>
            <person name="Ivanova N."/>
            <person name="Markowitz V."/>
            <person name="Cheng J.-F."/>
            <person name="Hugenholtz P."/>
            <person name="Woyke T."/>
            <person name="Wu D."/>
            <person name="Wirth R."/>
            <person name="Brambilla E.-M."/>
            <person name="Klenk H.-P."/>
            <person name="Eisen J.A."/>
        </authorList>
    </citation>
    <scope>NUCLEOTIDE SEQUENCE [LARGE SCALE GENOMIC DNA]</scope>
    <source>
        <strain evidence="3 4">DSM 2279</strain>
    </source>
</reference>
<dbReference type="InParanoid" id="H1YWV4"/>
<feature type="transmembrane region" description="Helical" evidence="1">
    <location>
        <begin position="20"/>
        <end position="40"/>
    </location>
</feature>
<feature type="domain" description="Glycosyltransferase RgtA/B/C/D-like" evidence="2">
    <location>
        <begin position="67"/>
        <end position="221"/>
    </location>
</feature>
<feature type="transmembrane region" description="Helical" evidence="1">
    <location>
        <begin position="87"/>
        <end position="107"/>
    </location>
</feature>
<feature type="transmembrane region" description="Helical" evidence="1">
    <location>
        <begin position="119"/>
        <end position="136"/>
    </location>
</feature>
<evidence type="ECO:0000256" key="1">
    <source>
        <dbReference type="SAM" id="Phobius"/>
    </source>
</evidence>
<dbReference type="PANTHER" id="PTHR41710:SF2">
    <property type="entry name" value="GLYCOSYL TRANSFERASE FAMILY 39_83 DOMAIN-CONTAINING PROTEIN"/>
    <property type="match status" value="1"/>
</dbReference>
<dbReference type="AlphaFoldDB" id="H1YWV4"/>
<evidence type="ECO:0000313" key="3">
    <source>
        <dbReference type="EMBL" id="EHQ34877.1"/>
    </source>
</evidence>
<evidence type="ECO:0000313" key="4">
    <source>
        <dbReference type="Proteomes" id="UP000005741"/>
    </source>
</evidence>
<keyword evidence="1" id="KW-0812">Transmembrane</keyword>
<dbReference type="Proteomes" id="UP000005741">
    <property type="component" value="Chromosome"/>
</dbReference>
<dbReference type="PANTHER" id="PTHR41710">
    <property type="entry name" value="GLYCOSYL TRANSFERASE, FAMILY 39"/>
    <property type="match status" value="1"/>
</dbReference>
<accession>H1YWV4</accession>
<dbReference type="STRING" id="937775.Metlim_0754"/>
<dbReference type="HOGENOM" id="CLU_021313_0_0_2"/>
<keyword evidence="1" id="KW-1133">Transmembrane helix</keyword>
<keyword evidence="4" id="KW-1185">Reference proteome</keyword>
<name>H1YWV4_9EURY</name>
<protein>
    <recommendedName>
        <fullName evidence="2">Glycosyltransferase RgtA/B/C/D-like domain-containing protein</fullName>
    </recommendedName>
</protein>
<organism evidence="3 4">
    <name type="scientific">Methanoplanus limicola DSM 2279</name>
    <dbReference type="NCBI Taxonomy" id="937775"/>
    <lineage>
        <taxon>Archaea</taxon>
        <taxon>Methanobacteriati</taxon>
        <taxon>Methanobacteriota</taxon>
        <taxon>Stenosarchaea group</taxon>
        <taxon>Methanomicrobia</taxon>
        <taxon>Methanomicrobiales</taxon>
        <taxon>Methanomicrobiaceae</taxon>
        <taxon>Methanoplanus</taxon>
    </lineage>
</organism>
<feature type="transmembrane region" description="Helical" evidence="1">
    <location>
        <begin position="142"/>
        <end position="159"/>
    </location>
</feature>
<dbReference type="RefSeq" id="WP_004076592.1">
    <property type="nucleotide sequence ID" value="NZ_CM001436.1"/>
</dbReference>
<feature type="transmembrane region" description="Helical" evidence="1">
    <location>
        <begin position="392"/>
        <end position="409"/>
    </location>
</feature>
<proteinExistence type="predicted"/>
<dbReference type="NCBIfam" id="TIGR03663">
    <property type="entry name" value="flippase activity-associated protein Agl23"/>
    <property type="match status" value="1"/>
</dbReference>
<dbReference type="OrthoDB" id="313515at2157"/>
<feature type="transmembrane region" description="Helical" evidence="1">
    <location>
        <begin position="214"/>
        <end position="232"/>
    </location>
</feature>
<dbReference type="EMBL" id="CM001436">
    <property type="protein sequence ID" value="EHQ34877.1"/>
    <property type="molecule type" value="Genomic_DNA"/>
</dbReference>
<sequence>MRAADISSQFKESLTFERAFIIIFLFSLVFRFAFLDLKLFHHDEAIHAWFSWTLLTTGEYVYDPVYHGPFLYYITAGVFSLFGESDFVARFIPALLGALIIPLVYAVNRLGYLDKRQTIVAALFIALSPDMIYFSRFLRNDIFILFFTMLLLVALLCYFERYELKFALLAGAAAGLGMSSKENMPIVIGIFGLYILYLLFRGKIQLPKLWWRDLALGIIVATGILAFFYSSMGTHPEVLMDGWLKAIEHWTSVHGEERLGGPFYTYILLFILYELPVMILAIIGVYRFVMYRKVKDNNSVDNISDSKILPDNDDATVNCSDCVLSPAAPKLIRDLPGSLKNVEFTRFCIFWMVLSVVLYGYIGEKVPWLILHQLLPMIFVAVYRIDNYKSYVPAIAALFLILMTVHVVFTPADIAEPIVQVQNSEDLREVFTMVDASENVAISNDVRWPFVWYYRNDWPDKISYFNGYQDHSDYVLNGDFDLIILHDAESPAAISGYDKNTYKKHYWFSVYDLVKTPWSGLNPGGPGYFETLGNDLKNIGLYYFTRDAKVGSLNMDVYRRDVPAL</sequence>
<gene>
    <name evidence="3" type="ORF">Metlim_0754</name>
</gene>
<keyword evidence="1" id="KW-0472">Membrane</keyword>
<dbReference type="InterPro" id="IPR019962">
    <property type="entry name" value="CHP03663"/>
</dbReference>
<dbReference type="InterPro" id="IPR038731">
    <property type="entry name" value="RgtA/B/C-like"/>
</dbReference>
<dbReference type="Pfam" id="PF13231">
    <property type="entry name" value="PMT_2"/>
    <property type="match status" value="1"/>
</dbReference>
<feature type="transmembrane region" description="Helical" evidence="1">
    <location>
        <begin position="344"/>
        <end position="362"/>
    </location>
</feature>